<dbReference type="EMBL" id="CAEZZX010000082">
    <property type="protein sequence ID" value="CAB4777951.1"/>
    <property type="molecule type" value="Genomic_DNA"/>
</dbReference>
<feature type="transmembrane region" description="Helical" evidence="7">
    <location>
        <begin position="115"/>
        <end position="136"/>
    </location>
</feature>
<dbReference type="AlphaFoldDB" id="A0A6J6VZ92"/>
<keyword evidence="4 7" id="KW-0812">Transmembrane</keyword>
<evidence type="ECO:0000256" key="6">
    <source>
        <dbReference type="ARBA" id="ARBA00023136"/>
    </source>
</evidence>
<dbReference type="FunFam" id="1.20.1720.10:FF:000004">
    <property type="entry name" value="EmrB/QacA family drug resistance transporter"/>
    <property type="match status" value="1"/>
</dbReference>
<feature type="transmembrane region" description="Helical" evidence="7">
    <location>
        <begin position="91"/>
        <end position="109"/>
    </location>
</feature>
<dbReference type="PROSITE" id="PS50850">
    <property type="entry name" value="MFS"/>
    <property type="match status" value="1"/>
</dbReference>
<comment type="subcellular location">
    <subcellularLocation>
        <location evidence="1">Cell membrane</location>
        <topology evidence="1">Multi-pass membrane protein</topology>
    </subcellularLocation>
</comment>
<keyword evidence="6 7" id="KW-0472">Membrane</keyword>
<feature type="transmembrane region" description="Helical" evidence="7">
    <location>
        <begin position="313"/>
        <end position="332"/>
    </location>
</feature>
<dbReference type="SUPFAM" id="SSF103473">
    <property type="entry name" value="MFS general substrate transporter"/>
    <property type="match status" value="1"/>
</dbReference>
<organism evidence="9">
    <name type="scientific">freshwater metagenome</name>
    <dbReference type="NCBI Taxonomy" id="449393"/>
    <lineage>
        <taxon>unclassified sequences</taxon>
        <taxon>metagenomes</taxon>
        <taxon>ecological metagenomes</taxon>
    </lineage>
</organism>
<evidence type="ECO:0000259" key="8">
    <source>
        <dbReference type="PROSITE" id="PS50850"/>
    </source>
</evidence>
<feature type="domain" description="Major facilitator superfamily (MFS) profile" evidence="8">
    <location>
        <begin position="25"/>
        <end position="505"/>
    </location>
</feature>
<dbReference type="NCBIfam" id="TIGR00711">
    <property type="entry name" value="efflux_EmrB"/>
    <property type="match status" value="1"/>
</dbReference>
<feature type="transmembrane region" description="Helical" evidence="7">
    <location>
        <begin position="178"/>
        <end position="198"/>
    </location>
</feature>
<gene>
    <name evidence="9" type="ORF">UFOPK2938_00522</name>
</gene>
<sequence length="522" mass="55321">MTTSSTTSPTTSAEFPLSHRQIMVVVFGLMTATMLGALDQTIVATALPTIVDDLGSLDQLPWVVTAYLLASTASTAVYGPISDIYGRKRTYQAAILIFLLGSILCGLAQSMPQLIGARLIQGLGGGGLLTMGFAIIGDVIPPRERGRYAGYFGAVFGIASVAGPLVGGFFVENLTWRGIFYINIPLGFIAFITISRVLKKNLTSDVKNRIDLLGAALLISWTVALLLWLERSRAWGWGSPTSLAVLALALVLIAAFIRHETVSEAPILPTRIFRNRVFTVAGACTFLGGLGLFGAIIYMPIYLQIVKGQSPTLAGLHMLPIITGLLIGSISSGRLITRWGRYKAFPILGFAMSGIAMTLLSRIDADTSATYYSLAMLLLGYGFGNTTQVLVLAAQNAVERKDIGVATSTATFMRQMGGTFGIAVFGSILVGTLTTSLAAAFPTGPPAGVSADRLTGSPAVIQQLPDVARIPVIDSFIHAIQTTFTWAIPVLIAAFILSLFLKEIRLAGRDDVVATAEEPAPA</sequence>
<proteinExistence type="predicted"/>
<evidence type="ECO:0000256" key="4">
    <source>
        <dbReference type="ARBA" id="ARBA00022692"/>
    </source>
</evidence>
<keyword evidence="3" id="KW-1003">Cell membrane</keyword>
<dbReference type="PANTHER" id="PTHR23501:SF197">
    <property type="entry name" value="COMD"/>
    <property type="match status" value="1"/>
</dbReference>
<feature type="transmembrane region" description="Helical" evidence="7">
    <location>
        <begin position="277"/>
        <end position="301"/>
    </location>
</feature>
<dbReference type="InterPro" id="IPR036259">
    <property type="entry name" value="MFS_trans_sf"/>
</dbReference>
<protein>
    <submittedName>
        <fullName evidence="9">Unannotated protein</fullName>
    </submittedName>
</protein>
<dbReference type="PRINTS" id="PR01036">
    <property type="entry name" value="TCRTETB"/>
</dbReference>
<feature type="transmembrane region" description="Helical" evidence="7">
    <location>
        <begin position="484"/>
        <end position="501"/>
    </location>
</feature>
<evidence type="ECO:0000256" key="2">
    <source>
        <dbReference type="ARBA" id="ARBA00022448"/>
    </source>
</evidence>
<evidence type="ECO:0000256" key="7">
    <source>
        <dbReference type="SAM" id="Phobius"/>
    </source>
</evidence>
<feature type="transmembrane region" description="Helical" evidence="7">
    <location>
        <begin position="59"/>
        <end position="79"/>
    </location>
</feature>
<dbReference type="GO" id="GO:0022857">
    <property type="term" value="F:transmembrane transporter activity"/>
    <property type="evidence" value="ECO:0007669"/>
    <property type="project" value="InterPro"/>
</dbReference>
<keyword evidence="2" id="KW-0813">Transport</keyword>
<feature type="transmembrane region" description="Helical" evidence="7">
    <location>
        <begin position="235"/>
        <end position="257"/>
    </location>
</feature>
<dbReference type="Gene3D" id="1.20.1720.10">
    <property type="entry name" value="Multidrug resistance protein D"/>
    <property type="match status" value="1"/>
</dbReference>
<feature type="transmembrane region" description="Helical" evidence="7">
    <location>
        <begin position="420"/>
        <end position="441"/>
    </location>
</feature>
<keyword evidence="5 7" id="KW-1133">Transmembrane helix</keyword>
<reference evidence="9" key="1">
    <citation type="submission" date="2020-05" db="EMBL/GenBank/DDBJ databases">
        <authorList>
            <person name="Chiriac C."/>
            <person name="Salcher M."/>
            <person name="Ghai R."/>
            <person name="Kavagutti S V."/>
        </authorList>
    </citation>
    <scope>NUCLEOTIDE SEQUENCE</scope>
</reference>
<dbReference type="InterPro" id="IPR020846">
    <property type="entry name" value="MFS_dom"/>
</dbReference>
<dbReference type="InterPro" id="IPR011701">
    <property type="entry name" value="MFS"/>
</dbReference>
<dbReference type="PANTHER" id="PTHR23501">
    <property type="entry name" value="MAJOR FACILITATOR SUPERFAMILY"/>
    <property type="match status" value="1"/>
</dbReference>
<evidence type="ECO:0000256" key="3">
    <source>
        <dbReference type="ARBA" id="ARBA00022475"/>
    </source>
</evidence>
<dbReference type="Pfam" id="PF07690">
    <property type="entry name" value="MFS_1"/>
    <property type="match status" value="1"/>
</dbReference>
<feature type="transmembrane region" description="Helical" evidence="7">
    <location>
        <begin position="22"/>
        <end position="47"/>
    </location>
</feature>
<dbReference type="InterPro" id="IPR004638">
    <property type="entry name" value="EmrB-like"/>
</dbReference>
<evidence type="ECO:0000313" key="9">
    <source>
        <dbReference type="EMBL" id="CAB4777951.1"/>
    </source>
</evidence>
<dbReference type="CDD" id="cd17502">
    <property type="entry name" value="MFS_Azr1_MDR_like"/>
    <property type="match status" value="1"/>
</dbReference>
<feature type="transmembrane region" description="Helical" evidence="7">
    <location>
        <begin position="148"/>
        <end position="166"/>
    </location>
</feature>
<feature type="transmembrane region" description="Helical" evidence="7">
    <location>
        <begin position="344"/>
        <end position="363"/>
    </location>
</feature>
<evidence type="ECO:0000256" key="1">
    <source>
        <dbReference type="ARBA" id="ARBA00004651"/>
    </source>
</evidence>
<name>A0A6J6VZ92_9ZZZZ</name>
<dbReference type="Gene3D" id="1.20.1250.20">
    <property type="entry name" value="MFS general substrate transporter like domains"/>
    <property type="match status" value="1"/>
</dbReference>
<accession>A0A6J6VZ92</accession>
<evidence type="ECO:0000256" key="5">
    <source>
        <dbReference type="ARBA" id="ARBA00022989"/>
    </source>
</evidence>
<feature type="transmembrane region" description="Helical" evidence="7">
    <location>
        <begin position="210"/>
        <end position="229"/>
    </location>
</feature>
<dbReference type="GO" id="GO:0005886">
    <property type="term" value="C:plasma membrane"/>
    <property type="evidence" value="ECO:0007669"/>
    <property type="project" value="UniProtKB-SubCell"/>
</dbReference>
<feature type="transmembrane region" description="Helical" evidence="7">
    <location>
        <begin position="369"/>
        <end position="393"/>
    </location>
</feature>